<dbReference type="Proteomes" id="UP000234789">
    <property type="component" value="Unassembled WGS sequence"/>
</dbReference>
<evidence type="ECO:0000256" key="1">
    <source>
        <dbReference type="ARBA" id="ARBA00022737"/>
    </source>
</evidence>
<feature type="chain" id="PRO_5014646007" evidence="5">
    <location>
        <begin position="32"/>
        <end position="506"/>
    </location>
</feature>
<keyword evidence="4" id="KW-0812">Transmembrane</keyword>
<organism evidence="6 7">
    <name type="scientific">Paenibacillus pasadenensis</name>
    <dbReference type="NCBI Taxonomy" id="217090"/>
    <lineage>
        <taxon>Bacteria</taxon>
        <taxon>Bacillati</taxon>
        <taxon>Bacillota</taxon>
        <taxon>Bacilli</taxon>
        <taxon>Bacillales</taxon>
        <taxon>Paenibacillaceae</taxon>
        <taxon>Paenibacillus</taxon>
    </lineage>
</organism>
<dbReference type="InterPro" id="IPR050952">
    <property type="entry name" value="TRIM-NHL_E3_ligases"/>
</dbReference>
<dbReference type="AlphaFoldDB" id="A0A2N5N805"/>
<keyword evidence="7" id="KW-1185">Reference proteome</keyword>
<gene>
    <name evidence="6" type="ORF">B8V81_4903</name>
</gene>
<dbReference type="SMART" id="SM00028">
    <property type="entry name" value="TPR"/>
    <property type="match status" value="2"/>
</dbReference>
<dbReference type="RefSeq" id="WP_101809346.1">
    <property type="nucleotide sequence ID" value="NZ_NFEZ01000004.1"/>
</dbReference>
<proteinExistence type="predicted"/>
<sequence>MKRRFLRRRLLLLAAAAALLAAGLPASPAAAAIPYEGYARSAGYGDVHSQNGYVYAESLDGYELESGPFKEPQDLFAAPDGTLYVADTGNNRIVHLSREGELLGQFGDAEGKGSLNEPKGVFAAKDGQEVYVADTKNQRIAVFDGKGKYRREFPAPQSPLLGAGFTYSPSKLVLDKRGYLLVISEGNTQGLLQIDGKGEFKGFFGANHVGFSWSRLFVRLVASQEQRSQLALVKPMEFSSVAQDADGFVYTTTLGTESNQIKRLSPVGIDTLNPGRSVSYGMRFADGPFEMPSFIGIAVSPEGFITGLDLQSSKVFQYDKLGNQLFAFGGMGEQNGLFKTPASVAQLPDGDIAVVDRGRGRIDIFRTTPFADLVHRASALYVDGRYEESEQMWQEALRLNANYAMAYHAIGKALYKAENYEQAMAYFKLAKSKAEYSEAFREHRKQVARDHFGWIALILLAAAAALRYGLPALSRLLSRAERSRSRREPPPPAPGRAHSSAKGEGL</sequence>
<comment type="caution">
    <text evidence="6">The sequence shown here is derived from an EMBL/GenBank/DDBJ whole genome shotgun (WGS) entry which is preliminary data.</text>
</comment>
<feature type="region of interest" description="Disordered" evidence="3">
    <location>
        <begin position="480"/>
        <end position="506"/>
    </location>
</feature>
<reference evidence="6 7" key="1">
    <citation type="submission" date="2017-05" db="EMBL/GenBank/DDBJ databases">
        <title>Functional genome analysis of Paenibacillus pasadenensis strain R16: insights on endophytic life style and antifungal activity.</title>
        <authorList>
            <person name="Passera A."/>
            <person name="Marcolungo L."/>
            <person name="Casati P."/>
            <person name="Brasca M."/>
            <person name="Quaglino F."/>
            <person name="Delledonne M."/>
        </authorList>
    </citation>
    <scope>NUCLEOTIDE SEQUENCE [LARGE SCALE GENOMIC DNA]</scope>
    <source>
        <strain evidence="6 7">R16</strain>
    </source>
</reference>
<protein>
    <submittedName>
        <fullName evidence="6">Uncharacterized protein</fullName>
    </submittedName>
</protein>
<feature type="compositionally biased region" description="Basic and acidic residues" evidence="3">
    <location>
        <begin position="480"/>
        <end position="489"/>
    </location>
</feature>
<name>A0A2N5N805_9BACL</name>
<dbReference type="GO" id="GO:0008270">
    <property type="term" value="F:zinc ion binding"/>
    <property type="evidence" value="ECO:0007669"/>
    <property type="project" value="UniProtKB-KW"/>
</dbReference>
<dbReference type="PROSITE" id="PS51125">
    <property type="entry name" value="NHL"/>
    <property type="match status" value="1"/>
</dbReference>
<dbReference type="Gene3D" id="2.120.10.30">
    <property type="entry name" value="TolB, C-terminal domain"/>
    <property type="match status" value="1"/>
</dbReference>
<dbReference type="EMBL" id="NFEZ01000004">
    <property type="protein sequence ID" value="PLT46472.1"/>
    <property type="molecule type" value="Genomic_DNA"/>
</dbReference>
<evidence type="ECO:0000256" key="4">
    <source>
        <dbReference type="SAM" id="Phobius"/>
    </source>
</evidence>
<dbReference type="InterPro" id="IPR011042">
    <property type="entry name" value="6-blade_b-propeller_TolB-like"/>
</dbReference>
<dbReference type="Pfam" id="PF01436">
    <property type="entry name" value="NHL"/>
    <property type="match status" value="2"/>
</dbReference>
<dbReference type="CDD" id="cd05819">
    <property type="entry name" value="NHL"/>
    <property type="match status" value="1"/>
</dbReference>
<dbReference type="InterPro" id="IPR011990">
    <property type="entry name" value="TPR-like_helical_dom_sf"/>
</dbReference>
<dbReference type="InterPro" id="IPR019734">
    <property type="entry name" value="TPR_rpt"/>
</dbReference>
<keyword evidence="4" id="KW-1133">Transmembrane helix</keyword>
<evidence type="ECO:0000313" key="7">
    <source>
        <dbReference type="Proteomes" id="UP000234789"/>
    </source>
</evidence>
<evidence type="ECO:0000256" key="5">
    <source>
        <dbReference type="SAM" id="SignalP"/>
    </source>
</evidence>
<dbReference type="SUPFAM" id="SSF48452">
    <property type="entry name" value="TPR-like"/>
    <property type="match status" value="1"/>
</dbReference>
<evidence type="ECO:0000256" key="3">
    <source>
        <dbReference type="SAM" id="MobiDB-lite"/>
    </source>
</evidence>
<feature type="repeat" description="NHL" evidence="2">
    <location>
        <begin position="67"/>
        <end position="99"/>
    </location>
</feature>
<dbReference type="PROSITE" id="PS51318">
    <property type="entry name" value="TAT"/>
    <property type="match status" value="1"/>
</dbReference>
<dbReference type="SUPFAM" id="SSF101898">
    <property type="entry name" value="NHL repeat"/>
    <property type="match status" value="1"/>
</dbReference>
<dbReference type="InterPro" id="IPR001258">
    <property type="entry name" value="NHL_repeat"/>
</dbReference>
<dbReference type="InterPro" id="IPR006311">
    <property type="entry name" value="TAT_signal"/>
</dbReference>
<feature type="signal peptide" evidence="5">
    <location>
        <begin position="1"/>
        <end position="31"/>
    </location>
</feature>
<keyword evidence="4" id="KW-0472">Membrane</keyword>
<dbReference type="PANTHER" id="PTHR24104:SF25">
    <property type="entry name" value="PROTEIN LIN-41"/>
    <property type="match status" value="1"/>
</dbReference>
<evidence type="ECO:0000313" key="6">
    <source>
        <dbReference type="EMBL" id="PLT46472.1"/>
    </source>
</evidence>
<keyword evidence="1" id="KW-0677">Repeat</keyword>
<dbReference type="PANTHER" id="PTHR24104">
    <property type="entry name" value="E3 UBIQUITIN-PROTEIN LIGASE NHLRC1-RELATED"/>
    <property type="match status" value="1"/>
</dbReference>
<dbReference type="Gene3D" id="1.25.40.10">
    <property type="entry name" value="Tetratricopeptide repeat domain"/>
    <property type="match status" value="1"/>
</dbReference>
<accession>A0A2N5N805</accession>
<feature type="transmembrane region" description="Helical" evidence="4">
    <location>
        <begin position="452"/>
        <end position="477"/>
    </location>
</feature>
<keyword evidence="5" id="KW-0732">Signal</keyword>
<evidence type="ECO:0000256" key="2">
    <source>
        <dbReference type="PROSITE-ProRule" id="PRU00504"/>
    </source>
</evidence>